<comment type="subcellular location">
    <subcellularLocation>
        <location evidence="1">Membrane</location>
        <topology evidence="1">Multi-pass membrane protein</topology>
    </subcellularLocation>
</comment>
<name>A0A8H7AQF7_9EURO</name>
<feature type="transmembrane region" description="Helical" evidence="6">
    <location>
        <begin position="32"/>
        <end position="50"/>
    </location>
</feature>
<dbReference type="PANTHER" id="PTHR12050">
    <property type="entry name" value="LEPTIN RECEPTOR-RELATED"/>
    <property type="match status" value="1"/>
</dbReference>
<dbReference type="AlphaFoldDB" id="A0A8H7AQF7"/>
<evidence type="ECO:0008006" key="9">
    <source>
        <dbReference type="Google" id="ProtNLM"/>
    </source>
</evidence>
<dbReference type="PANTHER" id="PTHR12050:SF0">
    <property type="entry name" value="RH04491P"/>
    <property type="match status" value="1"/>
</dbReference>
<dbReference type="Pfam" id="PF04133">
    <property type="entry name" value="Vps55"/>
    <property type="match status" value="1"/>
</dbReference>
<evidence type="ECO:0000256" key="2">
    <source>
        <dbReference type="ARBA" id="ARBA00005645"/>
    </source>
</evidence>
<dbReference type="GO" id="GO:0034424">
    <property type="term" value="C:Vps55/Vps68 complex"/>
    <property type="evidence" value="ECO:0007669"/>
    <property type="project" value="TreeGrafter"/>
</dbReference>
<feature type="transmembrane region" description="Helical" evidence="6">
    <location>
        <begin position="71"/>
        <end position="90"/>
    </location>
</feature>
<feature type="transmembrane region" description="Helical" evidence="6">
    <location>
        <begin position="7"/>
        <end position="26"/>
    </location>
</feature>
<comment type="caution">
    <text evidence="7">The sequence shown here is derived from an EMBL/GenBank/DDBJ whole genome shotgun (WGS) entry which is preliminary data.</text>
</comment>
<dbReference type="Proteomes" id="UP000606974">
    <property type="component" value="Unassembled WGS sequence"/>
</dbReference>
<proteinExistence type="inferred from homology"/>
<evidence type="ECO:0000256" key="1">
    <source>
        <dbReference type="ARBA" id="ARBA00004141"/>
    </source>
</evidence>
<sequence length="128" mass="13894">MAAGLKTIIALSFVLAIGFLLVILSSALFHNYLPLLVVATYVIAPLPNWICGRCANPDDFMENTGNAVMDFGRFCTGFLVVMGIALPALLAHCQLIQVPAMVMSIIGGLLVYGTIISFTMFFQEEQDF</sequence>
<reference evidence="7" key="1">
    <citation type="submission" date="2020-02" db="EMBL/GenBank/DDBJ databases">
        <authorList>
            <person name="Palmer J.M."/>
        </authorList>
    </citation>
    <scope>NUCLEOTIDE SEQUENCE</scope>
    <source>
        <strain evidence="7">EPUS1.4</strain>
        <tissue evidence="7">Thallus</tissue>
    </source>
</reference>
<evidence type="ECO:0000256" key="3">
    <source>
        <dbReference type="ARBA" id="ARBA00022692"/>
    </source>
</evidence>
<dbReference type="EMBL" id="JAACFV010000005">
    <property type="protein sequence ID" value="KAF7513443.1"/>
    <property type="molecule type" value="Genomic_DNA"/>
</dbReference>
<keyword evidence="5 6" id="KW-0472">Membrane</keyword>
<evidence type="ECO:0000256" key="6">
    <source>
        <dbReference type="SAM" id="Phobius"/>
    </source>
</evidence>
<dbReference type="OrthoDB" id="14246at2759"/>
<evidence type="ECO:0000256" key="4">
    <source>
        <dbReference type="ARBA" id="ARBA00022989"/>
    </source>
</evidence>
<keyword evidence="8" id="KW-1185">Reference proteome</keyword>
<accession>A0A8H7AQF7</accession>
<dbReference type="InterPro" id="IPR007262">
    <property type="entry name" value="Vps55/LEPROT"/>
</dbReference>
<feature type="transmembrane region" description="Helical" evidence="6">
    <location>
        <begin position="96"/>
        <end position="122"/>
    </location>
</feature>
<organism evidence="7 8">
    <name type="scientific">Endocarpon pusillum</name>
    <dbReference type="NCBI Taxonomy" id="364733"/>
    <lineage>
        <taxon>Eukaryota</taxon>
        <taxon>Fungi</taxon>
        <taxon>Dikarya</taxon>
        <taxon>Ascomycota</taxon>
        <taxon>Pezizomycotina</taxon>
        <taxon>Eurotiomycetes</taxon>
        <taxon>Chaetothyriomycetidae</taxon>
        <taxon>Verrucariales</taxon>
        <taxon>Verrucariaceae</taxon>
        <taxon>Endocarpon</taxon>
    </lineage>
</organism>
<keyword evidence="3 6" id="KW-0812">Transmembrane</keyword>
<evidence type="ECO:0000256" key="5">
    <source>
        <dbReference type="ARBA" id="ARBA00023136"/>
    </source>
</evidence>
<evidence type="ECO:0000313" key="7">
    <source>
        <dbReference type="EMBL" id="KAF7513443.1"/>
    </source>
</evidence>
<evidence type="ECO:0000313" key="8">
    <source>
        <dbReference type="Proteomes" id="UP000606974"/>
    </source>
</evidence>
<protein>
    <recommendedName>
        <fullName evidence="9">Vacuolar protein sorting-associated protein 55</fullName>
    </recommendedName>
</protein>
<keyword evidence="4 6" id="KW-1133">Transmembrane helix</keyword>
<dbReference type="GO" id="GO:0032511">
    <property type="term" value="P:late endosome to vacuole transport via multivesicular body sorting pathway"/>
    <property type="evidence" value="ECO:0007669"/>
    <property type="project" value="TreeGrafter"/>
</dbReference>
<comment type="similarity">
    <text evidence="2">Belongs to the OB-RGRP/VPS55 family.</text>
</comment>
<gene>
    <name evidence="7" type="ORF">GJ744_008737</name>
</gene>